<sequence>MAADAVEAQKAAATPSSDELETGELVIDEHAPTSPDTPDYTQQRTFSMPAGIGRGRHHRSRDPEAAHGGIRSQSHRPSSLASAGTPSTFAAKSRRPKDIIKRLQGRVCKYKKTFERLRKLQDGSLKESPKGTTEKRKRYRKDVRNKRGYLRIFFHLLNAAVVNVWILWRWDKGVDHYMDQLEFRSRVAKALIFRGEAAQSSKRRGRPSNDSSPAPMKKKAVHHVPLEKRESGVKGGPGDGKEDRSAACKGSQGERKLGLKGKTGPASSTAAQSAWCNKKGDDDDATHGREVLQSANDKHPNSSDEQEKSVKAPGGEDAPKQPKLSISSRQQPLPESAPQYGGASQQHGREGAQHGVQHDEAGGKSSREDGTAAVEAQKTTATSSSDELEPGELIIDERAPKPPDSLRHTQQQPLSMPAGVGRGRNSRSRDSEAAHGGILSQSLRPSGPGAHKADGGRLQRSTKKVRRDVTVRLRGRTAGSEHEEATSKQHSSKKLVADDMDTDSDFF</sequence>
<evidence type="ECO:0000256" key="2">
    <source>
        <dbReference type="SAM" id="Phobius"/>
    </source>
</evidence>
<feature type="region of interest" description="Disordered" evidence="1">
    <location>
        <begin position="1"/>
        <end position="95"/>
    </location>
</feature>
<feature type="compositionally biased region" description="Acidic residues" evidence="1">
    <location>
        <begin position="498"/>
        <end position="507"/>
    </location>
</feature>
<feature type="compositionally biased region" description="Polar residues" evidence="1">
    <location>
        <begin position="324"/>
        <end position="333"/>
    </location>
</feature>
<feature type="transmembrane region" description="Helical" evidence="2">
    <location>
        <begin position="148"/>
        <end position="168"/>
    </location>
</feature>
<evidence type="ECO:0008006" key="5">
    <source>
        <dbReference type="Google" id="ProtNLM"/>
    </source>
</evidence>
<dbReference type="PANTHER" id="PTHR47272:SF2">
    <property type="entry name" value="PIGGYBAC TRANSPOSABLE ELEMENT-DERIVED PROTEIN 3-LIKE"/>
    <property type="match status" value="1"/>
</dbReference>
<reference evidence="3" key="2">
    <citation type="submission" date="2021-09" db="EMBL/GenBank/DDBJ databases">
        <authorList>
            <person name="Jia N."/>
            <person name="Wang J."/>
            <person name="Shi W."/>
            <person name="Du L."/>
            <person name="Sun Y."/>
            <person name="Zhan W."/>
            <person name="Jiang J."/>
            <person name="Wang Q."/>
            <person name="Zhang B."/>
            <person name="Ji P."/>
            <person name="Sakyi L.B."/>
            <person name="Cui X."/>
            <person name="Yuan T."/>
            <person name="Jiang B."/>
            <person name="Yang W."/>
            <person name="Lam T.T.-Y."/>
            <person name="Chang Q."/>
            <person name="Ding S."/>
            <person name="Wang X."/>
            <person name="Zhu J."/>
            <person name="Ruan X."/>
            <person name="Zhao L."/>
            <person name="Wei J."/>
            <person name="Que T."/>
            <person name="Du C."/>
            <person name="Cheng J."/>
            <person name="Dai P."/>
            <person name="Han X."/>
            <person name="Huang E."/>
            <person name="Gao Y."/>
            <person name="Liu J."/>
            <person name="Shao H."/>
            <person name="Ye R."/>
            <person name="Li L."/>
            <person name="Wei W."/>
            <person name="Wang X."/>
            <person name="Wang C."/>
            <person name="Huo Q."/>
            <person name="Li W."/>
            <person name="Guo W."/>
            <person name="Chen H."/>
            <person name="Chen S."/>
            <person name="Zhou L."/>
            <person name="Zhou L."/>
            <person name="Ni X."/>
            <person name="Tian J."/>
            <person name="Zhou Y."/>
            <person name="Sheng Y."/>
            <person name="Liu T."/>
            <person name="Pan Y."/>
            <person name="Xia L."/>
            <person name="Li J."/>
            <person name="Zhao F."/>
            <person name="Cao W."/>
        </authorList>
    </citation>
    <scope>NUCLEOTIDE SEQUENCE</scope>
    <source>
        <strain evidence="3">Rsan-2018</strain>
        <tissue evidence="3">Larvae</tissue>
    </source>
</reference>
<keyword evidence="4" id="KW-1185">Reference proteome</keyword>
<feature type="compositionally biased region" description="Polar residues" evidence="1">
    <location>
        <begin position="34"/>
        <end position="46"/>
    </location>
</feature>
<evidence type="ECO:0000313" key="4">
    <source>
        <dbReference type="Proteomes" id="UP000821837"/>
    </source>
</evidence>
<keyword evidence="2" id="KW-1133">Transmembrane helix</keyword>
<gene>
    <name evidence="3" type="ORF">HPB52_022542</name>
</gene>
<proteinExistence type="predicted"/>
<feature type="compositionally biased region" description="Low complexity" evidence="1">
    <location>
        <begin position="1"/>
        <end position="13"/>
    </location>
</feature>
<feature type="compositionally biased region" description="Basic and acidic residues" evidence="1">
    <location>
        <begin position="239"/>
        <end position="257"/>
    </location>
</feature>
<name>A0A9D4PXU8_RHISA</name>
<keyword evidence="2" id="KW-0812">Transmembrane</keyword>
<feature type="region of interest" description="Disordered" evidence="1">
    <location>
        <begin position="196"/>
        <end position="507"/>
    </location>
</feature>
<comment type="caution">
    <text evidence="3">The sequence shown here is derived from an EMBL/GenBank/DDBJ whole genome shotgun (WGS) entry which is preliminary data.</text>
</comment>
<protein>
    <recommendedName>
        <fullName evidence="5">PiggyBac transposable element-derived protein domain-containing protein</fullName>
    </recommendedName>
</protein>
<reference evidence="3" key="1">
    <citation type="journal article" date="2020" name="Cell">
        <title>Large-Scale Comparative Analyses of Tick Genomes Elucidate Their Genetic Diversity and Vector Capacities.</title>
        <authorList>
            <consortium name="Tick Genome and Microbiome Consortium (TIGMIC)"/>
            <person name="Jia N."/>
            <person name="Wang J."/>
            <person name="Shi W."/>
            <person name="Du L."/>
            <person name="Sun Y."/>
            <person name="Zhan W."/>
            <person name="Jiang J.F."/>
            <person name="Wang Q."/>
            <person name="Zhang B."/>
            <person name="Ji P."/>
            <person name="Bell-Sakyi L."/>
            <person name="Cui X.M."/>
            <person name="Yuan T.T."/>
            <person name="Jiang B.G."/>
            <person name="Yang W.F."/>
            <person name="Lam T.T."/>
            <person name="Chang Q.C."/>
            <person name="Ding S.J."/>
            <person name="Wang X.J."/>
            <person name="Zhu J.G."/>
            <person name="Ruan X.D."/>
            <person name="Zhao L."/>
            <person name="Wei J.T."/>
            <person name="Ye R.Z."/>
            <person name="Que T.C."/>
            <person name="Du C.H."/>
            <person name="Zhou Y.H."/>
            <person name="Cheng J.X."/>
            <person name="Dai P.F."/>
            <person name="Guo W.B."/>
            <person name="Han X.H."/>
            <person name="Huang E.J."/>
            <person name="Li L.F."/>
            <person name="Wei W."/>
            <person name="Gao Y.C."/>
            <person name="Liu J.Z."/>
            <person name="Shao H.Z."/>
            <person name="Wang X."/>
            <person name="Wang C.C."/>
            <person name="Yang T.C."/>
            <person name="Huo Q.B."/>
            <person name="Li W."/>
            <person name="Chen H.Y."/>
            <person name="Chen S.E."/>
            <person name="Zhou L.G."/>
            <person name="Ni X.B."/>
            <person name="Tian J.H."/>
            <person name="Sheng Y."/>
            <person name="Liu T."/>
            <person name="Pan Y.S."/>
            <person name="Xia L.Y."/>
            <person name="Li J."/>
            <person name="Zhao F."/>
            <person name="Cao W.C."/>
        </authorList>
    </citation>
    <scope>NUCLEOTIDE SEQUENCE</scope>
    <source>
        <strain evidence="3">Rsan-2018</strain>
    </source>
</reference>
<keyword evidence="2" id="KW-0472">Membrane</keyword>
<evidence type="ECO:0000256" key="1">
    <source>
        <dbReference type="SAM" id="MobiDB-lite"/>
    </source>
</evidence>
<feature type="compositionally biased region" description="Basic and acidic residues" evidence="1">
    <location>
        <begin position="395"/>
        <end position="407"/>
    </location>
</feature>
<feature type="compositionally biased region" description="Polar residues" evidence="1">
    <location>
        <begin position="71"/>
        <end position="90"/>
    </location>
</feature>
<dbReference type="Proteomes" id="UP000821837">
    <property type="component" value="Unassembled WGS sequence"/>
</dbReference>
<dbReference type="PANTHER" id="PTHR47272">
    <property type="entry name" value="DDE_TNP_1_7 DOMAIN-CONTAINING PROTEIN"/>
    <property type="match status" value="1"/>
</dbReference>
<dbReference type="AlphaFoldDB" id="A0A9D4PXU8"/>
<organism evidence="3 4">
    <name type="scientific">Rhipicephalus sanguineus</name>
    <name type="common">Brown dog tick</name>
    <name type="synonym">Ixodes sanguineus</name>
    <dbReference type="NCBI Taxonomy" id="34632"/>
    <lineage>
        <taxon>Eukaryota</taxon>
        <taxon>Metazoa</taxon>
        <taxon>Ecdysozoa</taxon>
        <taxon>Arthropoda</taxon>
        <taxon>Chelicerata</taxon>
        <taxon>Arachnida</taxon>
        <taxon>Acari</taxon>
        <taxon>Parasitiformes</taxon>
        <taxon>Ixodida</taxon>
        <taxon>Ixodoidea</taxon>
        <taxon>Ixodidae</taxon>
        <taxon>Rhipicephalinae</taxon>
        <taxon>Rhipicephalus</taxon>
        <taxon>Rhipicephalus</taxon>
    </lineage>
</organism>
<feature type="compositionally biased region" description="Basic and acidic residues" evidence="1">
    <location>
        <begin position="278"/>
        <end position="310"/>
    </location>
</feature>
<dbReference type="EMBL" id="JABSTV010001250">
    <property type="protein sequence ID" value="KAH7957745.1"/>
    <property type="molecule type" value="Genomic_DNA"/>
</dbReference>
<feature type="compositionally biased region" description="Polar residues" evidence="1">
    <location>
        <begin position="265"/>
        <end position="275"/>
    </location>
</feature>
<evidence type="ECO:0000313" key="3">
    <source>
        <dbReference type="EMBL" id="KAH7957745.1"/>
    </source>
</evidence>
<accession>A0A9D4PXU8</accession>
<feature type="compositionally biased region" description="Basic and acidic residues" evidence="1">
    <location>
        <begin position="347"/>
        <end position="370"/>
    </location>
</feature>